<feature type="binding site" evidence="6">
    <location>
        <position position="260"/>
    </location>
    <ligand>
        <name>Zn(2+)</name>
        <dbReference type="ChEBI" id="CHEBI:29105"/>
        <label>1</label>
        <note>catalytic</note>
    </ligand>
</feature>
<keyword evidence="3 7" id="KW-1015">Disulfide bond</keyword>
<dbReference type="GO" id="GO:0004180">
    <property type="term" value="F:carboxypeptidase activity"/>
    <property type="evidence" value="ECO:0007669"/>
    <property type="project" value="UniProtKB-KW"/>
</dbReference>
<comment type="caution">
    <text evidence="12">The sequence shown here is derived from an EMBL/GenBank/DDBJ whole genome shotgun (WGS) entry which is preliminary data.</text>
</comment>
<dbReference type="Proteomes" id="UP000814243">
    <property type="component" value="Unassembled WGS sequence"/>
</dbReference>
<dbReference type="GO" id="GO:0005886">
    <property type="term" value="C:plasma membrane"/>
    <property type="evidence" value="ECO:0007669"/>
    <property type="project" value="TreeGrafter"/>
</dbReference>
<evidence type="ECO:0000256" key="3">
    <source>
        <dbReference type="ARBA" id="ARBA00023157"/>
    </source>
</evidence>
<evidence type="ECO:0000256" key="7">
    <source>
        <dbReference type="PIRSR" id="PIRSR601548-4"/>
    </source>
</evidence>
<accession>A0A922SEQ1</accession>
<sequence>MSYLWHEYEDQDLKRMFQKYTKLGTSALPEDLNERLISAVKVTDIFANSNDPEELKYTWLEWHKAAGAASKGNFTEYVAMDNEAAKLNGYDSVAEWWLSYYEADDSEDQFAALWAQVKPLYQQIHAYVRRHLRLKYGEDVVPARGPIPAHLLGNIWAQSWNHVEKFTKPYPDKPEIDVTNALRAQNYTAMKFFKTAEEFFTSLNLSPMPDLFWERSIIEKPTDGRDMVCHASAWDFYDGEDFRIKQCTTITSDFFKTTHHEMGHIQYYLQYKDQPVVYREGANPVATPKHLRVMGLLEDGSDDIGTNINQLYKMVSIGEHPFLFLAQFSMYYISFIIQFQFHRTLCQIAGEYVPGDDNKLLSNCDIYKSTEAGNALGKMLQMGSSKPWQDAMEVLTAYCTAEQRSAMESSGFNTRLKKYASM</sequence>
<keyword evidence="4 11" id="KW-0325">Glycoprotein</keyword>
<keyword evidence="11" id="KW-0482">Metalloprotease</keyword>
<keyword evidence="6 11" id="KW-0862">Zinc</keyword>
<keyword evidence="11" id="KW-0121">Carboxypeptidase</keyword>
<dbReference type="PANTHER" id="PTHR10514">
    <property type="entry name" value="ANGIOTENSIN-CONVERTING ENZYME"/>
    <property type="match status" value="1"/>
</dbReference>
<dbReference type="GO" id="GO:0008237">
    <property type="term" value="F:metallopeptidase activity"/>
    <property type="evidence" value="ECO:0007669"/>
    <property type="project" value="UniProtKB-KW"/>
</dbReference>
<name>A0A922SEQ1_SPOEX</name>
<evidence type="ECO:0000256" key="1">
    <source>
        <dbReference type="ARBA" id="ARBA00008139"/>
    </source>
</evidence>
<evidence type="ECO:0000313" key="12">
    <source>
        <dbReference type="EMBL" id="KAH9634474.1"/>
    </source>
</evidence>
<evidence type="ECO:0000256" key="10">
    <source>
        <dbReference type="PROSITE-ProRule" id="PRU01355"/>
    </source>
</evidence>
<reference evidence="12" key="1">
    <citation type="journal article" date="2021" name="G3 (Bethesda)">
        <title>Genome and transcriptome analysis of the beet armyworm Spodoptera exigua reveals targets for pest control. .</title>
        <authorList>
            <person name="Simon S."/>
            <person name="Breeschoten T."/>
            <person name="Jansen H.J."/>
            <person name="Dirks R.P."/>
            <person name="Schranz M.E."/>
            <person name="Ros V.I.D."/>
        </authorList>
    </citation>
    <scope>NUCLEOTIDE SEQUENCE</scope>
    <source>
        <strain evidence="12">TB_SE_WUR_2020</strain>
    </source>
</reference>
<feature type="disulfide bond" evidence="7 10">
    <location>
        <begin position="346"/>
        <end position="364"/>
    </location>
</feature>
<dbReference type="PROSITE" id="PS52011">
    <property type="entry name" value="PEPTIDASE_M2"/>
    <property type="match status" value="2"/>
</dbReference>
<evidence type="ECO:0000256" key="6">
    <source>
        <dbReference type="PIRSR" id="PIRSR601548-3"/>
    </source>
</evidence>
<dbReference type="GO" id="GO:0008241">
    <property type="term" value="F:peptidyl-dipeptidase activity"/>
    <property type="evidence" value="ECO:0007669"/>
    <property type="project" value="InterPro"/>
</dbReference>
<feature type="binding site" evidence="8">
    <location>
        <position position="260"/>
    </location>
    <ligand>
        <name>Zn(2+)</name>
        <dbReference type="ChEBI" id="CHEBI:29105"/>
        <label>2</label>
        <note>catalytic</note>
    </ligand>
</feature>
<feature type="active site" description="Proton acceptor 2" evidence="9">
    <location>
        <position position="261"/>
    </location>
</feature>
<evidence type="ECO:0000256" key="2">
    <source>
        <dbReference type="ARBA" id="ARBA00022729"/>
    </source>
</evidence>
<dbReference type="GO" id="GO:0046872">
    <property type="term" value="F:metal ion binding"/>
    <property type="evidence" value="ECO:0007669"/>
    <property type="project" value="UniProtKB-KW"/>
</dbReference>
<evidence type="ECO:0000313" key="13">
    <source>
        <dbReference type="Proteomes" id="UP000814243"/>
    </source>
</evidence>
<keyword evidence="11" id="KW-0378">Hydrolase</keyword>
<dbReference type="CDD" id="cd06461">
    <property type="entry name" value="M2_ACE"/>
    <property type="match status" value="1"/>
</dbReference>
<keyword evidence="2" id="KW-0732">Signal</keyword>
<comment type="cofactor">
    <cofactor evidence="11">
        <name>Zn(2+)</name>
        <dbReference type="ChEBI" id="CHEBI:29105"/>
    </cofactor>
    <text evidence="11">Binds 2 Zn(2+) ions per subunit.</text>
</comment>
<feature type="binding site" evidence="6">
    <location>
        <position position="264"/>
    </location>
    <ligand>
        <name>Zn(2+)</name>
        <dbReference type="ChEBI" id="CHEBI:29105"/>
        <label>1</label>
        <note>catalytic</note>
    </ligand>
</feature>
<keyword evidence="6 11" id="KW-0479">Metal-binding</keyword>
<comment type="caution">
    <text evidence="10">Lacks conserved residue(s) required for the propagation of feature annotation.</text>
</comment>
<dbReference type="EC" id="3.4.-.-" evidence="11"/>
<dbReference type="EMBL" id="JACEFF010000607">
    <property type="protein sequence ID" value="KAH9634474.1"/>
    <property type="molecule type" value="Genomic_DNA"/>
</dbReference>
<dbReference type="GO" id="GO:0005615">
    <property type="term" value="C:extracellular space"/>
    <property type="evidence" value="ECO:0007669"/>
    <property type="project" value="TreeGrafter"/>
</dbReference>
<proteinExistence type="inferred from homology"/>
<dbReference type="InterPro" id="IPR001548">
    <property type="entry name" value="Peptidase_M2"/>
</dbReference>
<organism evidence="12 13">
    <name type="scientific">Spodoptera exigua</name>
    <name type="common">Beet armyworm</name>
    <name type="synonym">Noctua fulgens</name>
    <dbReference type="NCBI Taxonomy" id="7107"/>
    <lineage>
        <taxon>Eukaryota</taxon>
        <taxon>Metazoa</taxon>
        <taxon>Ecdysozoa</taxon>
        <taxon>Arthropoda</taxon>
        <taxon>Hexapoda</taxon>
        <taxon>Insecta</taxon>
        <taxon>Pterygota</taxon>
        <taxon>Neoptera</taxon>
        <taxon>Endopterygota</taxon>
        <taxon>Lepidoptera</taxon>
        <taxon>Glossata</taxon>
        <taxon>Ditrysia</taxon>
        <taxon>Noctuoidea</taxon>
        <taxon>Noctuidae</taxon>
        <taxon>Amphipyrinae</taxon>
        <taxon>Spodoptera</taxon>
    </lineage>
</organism>
<evidence type="ECO:0000256" key="4">
    <source>
        <dbReference type="ARBA" id="ARBA00023180"/>
    </source>
</evidence>
<dbReference type="AlphaFoldDB" id="A0A922SEQ1"/>
<feature type="binding site" evidence="8">
    <location>
        <position position="264"/>
    </location>
    <ligand>
        <name>Zn(2+)</name>
        <dbReference type="ChEBI" id="CHEBI:29105"/>
        <label>2</label>
        <note>catalytic</note>
    </ligand>
</feature>
<dbReference type="PRINTS" id="PR00791">
    <property type="entry name" value="PEPDIPTASEA"/>
</dbReference>
<feature type="binding site" evidence="5">
    <location>
        <position position="101"/>
    </location>
    <ligand>
        <name>chloride</name>
        <dbReference type="ChEBI" id="CHEBI:17996"/>
        <label>1</label>
    </ligand>
</feature>
<gene>
    <name evidence="12" type="ORF">HF086_002197</name>
</gene>
<protein>
    <recommendedName>
        <fullName evidence="11">Angiotensin-converting enzyme</fullName>
        <ecNumber evidence="11">3.4.-.-</ecNumber>
    </recommendedName>
</protein>
<evidence type="ECO:0000256" key="9">
    <source>
        <dbReference type="PIRSR" id="PIRSR601548-9"/>
    </source>
</evidence>
<dbReference type="PANTHER" id="PTHR10514:SF44">
    <property type="entry name" value="ANGIOTENSIN-CONVERTING ENZYME-RELATED"/>
    <property type="match status" value="1"/>
</dbReference>
<feature type="disulfide bond" evidence="7 10">
    <location>
        <begin position="229"/>
        <end position="247"/>
    </location>
</feature>
<evidence type="ECO:0000256" key="8">
    <source>
        <dbReference type="PIRSR" id="PIRSR601548-8"/>
    </source>
</evidence>
<comment type="similarity">
    <text evidence="1 10 11">Belongs to the peptidase M2 family.</text>
</comment>
<evidence type="ECO:0000256" key="5">
    <source>
        <dbReference type="PIRSR" id="PIRSR601548-2"/>
    </source>
</evidence>
<evidence type="ECO:0000256" key="11">
    <source>
        <dbReference type="RuleBase" id="RU361144"/>
    </source>
</evidence>
<keyword evidence="11" id="KW-0645">Protease</keyword>
<dbReference type="GO" id="GO:0006508">
    <property type="term" value="P:proteolysis"/>
    <property type="evidence" value="ECO:0007669"/>
    <property type="project" value="UniProtKB-KW"/>
</dbReference>
<dbReference type="SUPFAM" id="SSF55486">
    <property type="entry name" value="Metalloproteases ('zincins'), catalytic domain"/>
    <property type="match status" value="1"/>
</dbReference>
<dbReference type="Pfam" id="PF01401">
    <property type="entry name" value="Peptidase_M2"/>
    <property type="match status" value="2"/>
</dbReference>